<proteinExistence type="predicted"/>
<gene>
    <name evidence="1" type="primary">ORF48948</name>
</gene>
<name>A0A0B6Z5H9_9EUPU</name>
<feature type="non-terminal residue" evidence="1">
    <location>
        <position position="1"/>
    </location>
</feature>
<reference evidence="1" key="1">
    <citation type="submission" date="2014-12" db="EMBL/GenBank/DDBJ databases">
        <title>Insight into the proteome of Arion vulgaris.</title>
        <authorList>
            <person name="Aradska J."/>
            <person name="Bulat T."/>
            <person name="Smidak R."/>
            <person name="Sarate P."/>
            <person name="Gangsoo J."/>
            <person name="Sialana F."/>
            <person name="Bilban M."/>
            <person name="Lubec G."/>
        </authorList>
    </citation>
    <scope>NUCLEOTIDE SEQUENCE</scope>
    <source>
        <tissue evidence="1">Skin</tissue>
    </source>
</reference>
<dbReference type="AlphaFoldDB" id="A0A0B6Z5H9"/>
<evidence type="ECO:0000313" key="1">
    <source>
        <dbReference type="EMBL" id="CEK63632.1"/>
    </source>
</evidence>
<sequence length="58" mass="6482">VAHNKSHDKIINYKSNIYNINKSSPSSPLHTQHATGPCDMLDILWALQPMTVIAWPPS</sequence>
<protein>
    <submittedName>
        <fullName evidence="1">Uncharacterized protein</fullName>
    </submittedName>
</protein>
<dbReference type="EMBL" id="HACG01016767">
    <property type="protein sequence ID" value="CEK63632.1"/>
    <property type="molecule type" value="Transcribed_RNA"/>
</dbReference>
<accession>A0A0B6Z5H9</accession>
<organism evidence="1">
    <name type="scientific">Arion vulgaris</name>
    <dbReference type="NCBI Taxonomy" id="1028688"/>
    <lineage>
        <taxon>Eukaryota</taxon>
        <taxon>Metazoa</taxon>
        <taxon>Spiralia</taxon>
        <taxon>Lophotrochozoa</taxon>
        <taxon>Mollusca</taxon>
        <taxon>Gastropoda</taxon>
        <taxon>Heterobranchia</taxon>
        <taxon>Euthyneura</taxon>
        <taxon>Panpulmonata</taxon>
        <taxon>Eupulmonata</taxon>
        <taxon>Stylommatophora</taxon>
        <taxon>Helicina</taxon>
        <taxon>Arionoidea</taxon>
        <taxon>Arionidae</taxon>
        <taxon>Arion</taxon>
    </lineage>
</organism>